<gene>
    <name evidence="1" type="ordered locus">TSC_c18500</name>
</gene>
<dbReference type="HOGENOM" id="CLU_120483_1_0_0"/>
<dbReference type="KEGG" id="tsc:TSC_c18500"/>
<evidence type="ECO:0008006" key="3">
    <source>
        <dbReference type="Google" id="ProtNLM"/>
    </source>
</evidence>
<dbReference type="Pfam" id="PF10722">
    <property type="entry name" value="YbjN"/>
    <property type="match status" value="1"/>
</dbReference>
<accession>E8PMC2</accession>
<dbReference type="RefSeq" id="WP_015717728.1">
    <property type="nucleotide sequence ID" value="NC_014974.1"/>
</dbReference>
<reference evidence="2" key="1">
    <citation type="submission" date="2010-03" db="EMBL/GenBank/DDBJ databases">
        <title>The genome sequence of Thermus scotoductus SA-01.</title>
        <authorList>
            <person name="Gounder K."/>
            <person name="Liesegang H."/>
            <person name="Brzuszkiewicz E."/>
            <person name="Wollherr A."/>
            <person name="Daniel R."/>
            <person name="Gottschalk G."/>
            <person name="van Heerden E."/>
            <person name="Litthauer D."/>
        </authorList>
    </citation>
    <scope>NUCLEOTIDE SEQUENCE [LARGE SCALE GENOMIC DNA]</scope>
    <source>
        <strain evidence="2">ATCC 700910 / SA-01</strain>
    </source>
</reference>
<dbReference type="InterPro" id="IPR019660">
    <property type="entry name" value="Put_sensory_transdc_reg_YbjN"/>
</dbReference>
<reference evidence="1 2" key="2">
    <citation type="journal article" date="2011" name="BMC Genomics">
        <title>Sequence of the hyperplastic genome of the naturally competent Thermus scotoductus SA-01.</title>
        <authorList>
            <person name="Gounder K."/>
            <person name="Brzuszkiewicz E."/>
            <person name="Liesegang H."/>
            <person name="Wollherr A."/>
            <person name="Daniel R."/>
            <person name="Gottschalk G."/>
            <person name="Reva O."/>
            <person name="Kumwenda B."/>
            <person name="Srivastava M."/>
            <person name="Bricio C."/>
            <person name="Berenguer J."/>
            <person name="van Heerden E."/>
            <person name="Litthauer D."/>
        </authorList>
    </citation>
    <scope>NUCLEOTIDE SEQUENCE [LARGE SCALE GENOMIC DNA]</scope>
    <source>
        <strain evidence="2">ATCC 700910 / SA-01</strain>
    </source>
</reference>
<dbReference type="EMBL" id="CP001962">
    <property type="protein sequence ID" value="ADW22463.1"/>
    <property type="molecule type" value="Genomic_DNA"/>
</dbReference>
<name>E8PMC2_THESS</name>
<dbReference type="CDD" id="cd17511">
    <property type="entry name" value="YbjN_AmyR-like"/>
    <property type="match status" value="1"/>
</dbReference>
<dbReference type="AlphaFoldDB" id="E8PMC2"/>
<sequence length="172" mass="19029">MRILLAGLLFWGLALGQAVVKGLTPAEVEGILKQAGLAYEKTDAQEFRLEMAGLTKVWLYLDFCQEGRCGVLTLSAGFTLDEVPDLEAVNAWNRDRRFSRAFLDEEGTVWVESDLDLTGGVSLGAVRAFLDLFAEEILPDFMDHIGFNRTLPTSPFRGKSPLAGAARIWYRG</sequence>
<dbReference type="eggNOG" id="ENOG5033CUQ">
    <property type="taxonomic scope" value="Bacteria"/>
</dbReference>
<protein>
    <recommendedName>
        <fullName evidence="3">YbjN domain-containing protein</fullName>
    </recommendedName>
</protein>
<organism evidence="1 2">
    <name type="scientific">Thermus scotoductus (strain ATCC 700910 / SA-01)</name>
    <dbReference type="NCBI Taxonomy" id="743525"/>
    <lineage>
        <taxon>Bacteria</taxon>
        <taxon>Thermotogati</taxon>
        <taxon>Deinococcota</taxon>
        <taxon>Deinococci</taxon>
        <taxon>Thermales</taxon>
        <taxon>Thermaceae</taxon>
        <taxon>Thermus</taxon>
    </lineage>
</organism>
<proteinExistence type="predicted"/>
<dbReference type="STRING" id="743525.TSC_c18500"/>
<dbReference type="Proteomes" id="UP000008087">
    <property type="component" value="Chromosome"/>
</dbReference>
<evidence type="ECO:0000313" key="2">
    <source>
        <dbReference type="Proteomes" id="UP000008087"/>
    </source>
</evidence>
<evidence type="ECO:0000313" key="1">
    <source>
        <dbReference type="EMBL" id="ADW22463.1"/>
    </source>
</evidence>